<dbReference type="AlphaFoldDB" id="B0WE20"/>
<gene>
    <name evidence="3" type="primary">6036987</name>
    <name evidence="2" type="ORF">CpipJ_CPIJ005174</name>
</gene>
<dbReference type="HOGENOM" id="CLU_1050727_0_0_1"/>
<dbReference type="EnsemblMetazoa" id="CPIJ005174-RA">
    <property type="protein sequence ID" value="CPIJ005174-PA"/>
    <property type="gene ID" value="CPIJ005174"/>
</dbReference>
<feature type="region of interest" description="Disordered" evidence="1">
    <location>
        <begin position="220"/>
        <end position="240"/>
    </location>
</feature>
<reference evidence="2" key="1">
    <citation type="submission" date="2007-03" db="EMBL/GenBank/DDBJ databases">
        <title>Annotation of Culex pipiens quinquefasciatus.</title>
        <authorList>
            <consortium name="The Broad Institute Genome Sequencing Platform"/>
            <person name="Atkinson P.W."/>
            <person name="Hemingway J."/>
            <person name="Christensen B.M."/>
            <person name="Higgs S."/>
            <person name="Kodira C."/>
            <person name="Hannick L."/>
            <person name="Megy K."/>
            <person name="O'Leary S."/>
            <person name="Pearson M."/>
            <person name="Haas B.J."/>
            <person name="Mauceli E."/>
            <person name="Wortman J.R."/>
            <person name="Lee N.H."/>
            <person name="Guigo R."/>
            <person name="Stanke M."/>
            <person name="Alvarado L."/>
            <person name="Amedeo P."/>
            <person name="Antoine C.H."/>
            <person name="Arensburger P."/>
            <person name="Bidwell S.L."/>
            <person name="Crawford M."/>
            <person name="Camaro F."/>
            <person name="Devon K."/>
            <person name="Engels R."/>
            <person name="Hammond M."/>
            <person name="Howarth C."/>
            <person name="Koehrsen M."/>
            <person name="Lawson D."/>
            <person name="Montgomery P."/>
            <person name="Nene V."/>
            <person name="Nusbaum C."/>
            <person name="Puiu D."/>
            <person name="Romero-Severson J."/>
            <person name="Severson D.W."/>
            <person name="Shumway M."/>
            <person name="Sisk P."/>
            <person name="Stolte C."/>
            <person name="Zeng Q."/>
            <person name="Eisenstadt E."/>
            <person name="Fraser-Liggett C."/>
            <person name="Strausberg R."/>
            <person name="Galagan J."/>
            <person name="Birren B."/>
            <person name="Collins F.H."/>
        </authorList>
    </citation>
    <scope>NUCLEOTIDE SEQUENCE [LARGE SCALE GENOMIC DNA]</scope>
    <source>
        <strain evidence="2">JHB</strain>
    </source>
</reference>
<accession>B0WE20</accession>
<evidence type="ECO:0000313" key="3">
    <source>
        <dbReference type="EnsemblMetazoa" id="CPIJ005174-PA"/>
    </source>
</evidence>
<dbReference type="KEGG" id="cqu:CpipJ_CPIJ005174"/>
<dbReference type="EMBL" id="DS231903">
    <property type="protein sequence ID" value="EDS45150.1"/>
    <property type="molecule type" value="Genomic_DNA"/>
</dbReference>
<keyword evidence="4" id="KW-1185">Reference proteome</keyword>
<organism>
    <name type="scientific">Culex quinquefasciatus</name>
    <name type="common">Southern house mosquito</name>
    <name type="synonym">Culex pungens</name>
    <dbReference type="NCBI Taxonomy" id="7176"/>
    <lineage>
        <taxon>Eukaryota</taxon>
        <taxon>Metazoa</taxon>
        <taxon>Ecdysozoa</taxon>
        <taxon>Arthropoda</taxon>
        <taxon>Hexapoda</taxon>
        <taxon>Insecta</taxon>
        <taxon>Pterygota</taxon>
        <taxon>Neoptera</taxon>
        <taxon>Endopterygota</taxon>
        <taxon>Diptera</taxon>
        <taxon>Nematocera</taxon>
        <taxon>Culicoidea</taxon>
        <taxon>Culicidae</taxon>
        <taxon>Culicinae</taxon>
        <taxon>Culicini</taxon>
        <taxon>Culex</taxon>
        <taxon>Culex</taxon>
    </lineage>
</organism>
<name>B0WE20_CULQU</name>
<dbReference type="VEuPathDB" id="VectorBase:CPIJ005174"/>
<reference evidence="3" key="2">
    <citation type="submission" date="2021-02" db="UniProtKB">
        <authorList>
            <consortium name="EnsemblMetazoa"/>
        </authorList>
    </citation>
    <scope>IDENTIFICATION</scope>
    <source>
        <strain evidence="3">JHB</strain>
    </source>
</reference>
<proteinExistence type="predicted"/>
<dbReference type="Proteomes" id="UP000002320">
    <property type="component" value="Unassembled WGS sequence"/>
</dbReference>
<dbReference type="InParanoid" id="B0WE20"/>
<evidence type="ECO:0000313" key="2">
    <source>
        <dbReference type="EMBL" id="EDS45150.1"/>
    </source>
</evidence>
<evidence type="ECO:0000256" key="1">
    <source>
        <dbReference type="SAM" id="MobiDB-lite"/>
    </source>
</evidence>
<evidence type="ECO:0000313" key="4">
    <source>
        <dbReference type="Proteomes" id="UP000002320"/>
    </source>
</evidence>
<protein>
    <submittedName>
        <fullName evidence="2 3">Uncharacterized protein</fullName>
    </submittedName>
</protein>
<sequence length="265" mass="28812">MARRRGLEDKSGFNVENWLDESLNEISNNKLSDVIVRVEVERLQNGDQRNDPHRLDGTQHTNCCPLERNLEPAEIIADDDSADLPLKSYSIFPPISDLRTNAEVRSDGDESTKNYHSKPDAAAAAVLSIDLSIPETGSFGKTRSDRSIGRCTLKSRSAIDEGDFCWCHNSGATQMSTDLTAGAIMAEATLKYCSFAKKLDAANHRPSGTNGTQRFSSVLASAASTGRPNERKLDVPNPRPRQGVVLPWGVMLDYDATGGGGGMSR</sequence>